<dbReference type="AlphaFoldDB" id="B3MKH0"/>
<dbReference type="PhylomeDB" id="B3MKH0"/>
<sequence>MNHPFGPNGPYFRRPCQRDRFPSLVDEVGVRGDSLVSGLGSLPDMGARLKRGRVNPRAAEKRAAQAAKDANVPPARLFLRSTSRGLRRAIDIYMPRFESDEVEALSEGETESVDSMEPAPPTPPLVRMVGGQPNQPTPAAPRQAEEPMYTGFCRHCRRLGSDDRESDRRAHLMARRIFQNIDLL</sequence>
<dbReference type="OrthoDB" id="7867285at2759"/>
<dbReference type="Proteomes" id="UP000007801">
    <property type="component" value="Unassembled WGS sequence"/>
</dbReference>
<dbReference type="InParanoid" id="B3MKH0"/>
<dbReference type="eggNOG" id="ENOG502T717">
    <property type="taxonomic scope" value="Eukaryota"/>
</dbReference>
<name>B3MKH0_DROAN</name>
<reference evidence="1 2" key="1">
    <citation type="journal article" date="2007" name="Nature">
        <title>Evolution of genes and genomes on the Drosophila phylogeny.</title>
        <authorList>
            <consortium name="Drosophila 12 Genomes Consortium"/>
            <person name="Clark A.G."/>
            <person name="Eisen M.B."/>
            <person name="Smith D.R."/>
            <person name="Bergman C.M."/>
            <person name="Oliver B."/>
            <person name="Markow T.A."/>
            <person name="Kaufman T.C."/>
            <person name="Kellis M."/>
            <person name="Gelbart W."/>
            <person name="Iyer V.N."/>
            <person name="Pollard D.A."/>
            <person name="Sackton T.B."/>
            <person name="Larracuente A.M."/>
            <person name="Singh N.D."/>
            <person name="Abad J.P."/>
            <person name="Abt D.N."/>
            <person name="Adryan B."/>
            <person name="Aguade M."/>
            <person name="Akashi H."/>
            <person name="Anderson W.W."/>
            <person name="Aquadro C.F."/>
            <person name="Ardell D.H."/>
            <person name="Arguello R."/>
            <person name="Artieri C.G."/>
            <person name="Barbash D.A."/>
            <person name="Barker D."/>
            <person name="Barsanti P."/>
            <person name="Batterham P."/>
            <person name="Batzoglou S."/>
            <person name="Begun D."/>
            <person name="Bhutkar A."/>
            <person name="Blanco E."/>
            <person name="Bosak S.A."/>
            <person name="Bradley R.K."/>
            <person name="Brand A.D."/>
            <person name="Brent M.R."/>
            <person name="Brooks A.N."/>
            <person name="Brown R.H."/>
            <person name="Butlin R.K."/>
            <person name="Caggese C."/>
            <person name="Calvi B.R."/>
            <person name="Bernardo de Carvalho A."/>
            <person name="Caspi A."/>
            <person name="Castrezana S."/>
            <person name="Celniker S.E."/>
            <person name="Chang J.L."/>
            <person name="Chapple C."/>
            <person name="Chatterji S."/>
            <person name="Chinwalla A."/>
            <person name="Civetta A."/>
            <person name="Clifton S.W."/>
            <person name="Comeron J.M."/>
            <person name="Costello J.C."/>
            <person name="Coyne J.A."/>
            <person name="Daub J."/>
            <person name="David R.G."/>
            <person name="Delcher A.L."/>
            <person name="Delehaunty K."/>
            <person name="Do C.B."/>
            <person name="Ebling H."/>
            <person name="Edwards K."/>
            <person name="Eickbush T."/>
            <person name="Evans J.D."/>
            <person name="Filipski A."/>
            <person name="Findeiss S."/>
            <person name="Freyhult E."/>
            <person name="Fulton L."/>
            <person name="Fulton R."/>
            <person name="Garcia A.C."/>
            <person name="Gardiner A."/>
            <person name="Garfield D.A."/>
            <person name="Garvin B.E."/>
            <person name="Gibson G."/>
            <person name="Gilbert D."/>
            <person name="Gnerre S."/>
            <person name="Godfrey J."/>
            <person name="Good R."/>
            <person name="Gotea V."/>
            <person name="Gravely B."/>
            <person name="Greenberg A.J."/>
            <person name="Griffiths-Jones S."/>
            <person name="Gross S."/>
            <person name="Guigo R."/>
            <person name="Gustafson E.A."/>
            <person name="Haerty W."/>
            <person name="Hahn M.W."/>
            <person name="Halligan D.L."/>
            <person name="Halpern A.L."/>
            <person name="Halter G.M."/>
            <person name="Han M.V."/>
            <person name="Heger A."/>
            <person name="Hillier L."/>
            <person name="Hinrichs A.S."/>
            <person name="Holmes I."/>
            <person name="Hoskins R.A."/>
            <person name="Hubisz M.J."/>
            <person name="Hultmark D."/>
            <person name="Huntley M.A."/>
            <person name="Jaffe D.B."/>
            <person name="Jagadeeshan S."/>
            <person name="Jeck W.R."/>
            <person name="Johnson J."/>
            <person name="Jones C.D."/>
            <person name="Jordan W.C."/>
            <person name="Karpen G.H."/>
            <person name="Kataoka E."/>
            <person name="Keightley P.D."/>
            <person name="Kheradpour P."/>
            <person name="Kirkness E.F."/>
            <person name="Koerich L.B."/>
            <person name="Kristiansen K."/>
            <person name="Kudrna D."/>
            <person name="Kulathinal R.J."/>
            <person name="Kumar S."/>
            <person name="Kwok R."/>
            <person name="Lander E."/>
            <person name="Langley C.H."/>
            <person name="Lapoint R."/>
            <person name="Lazzaro B.P."/>
            <person name="Lee S.J."/>
            <person name="Levesque L."/>
            <person name="Li R."/>
            <person name="Lin C.F."/>
            <person name="Lin M.F."/>
            <person name="Lindblad-Toh K."/>
            <person name="Llopart A."/>
            <person name="Long M."/>
            <person name="Low L."/>
            <person name="Lozovsky E."/>
            <person name="Lu J."/>
            <person name="Luo M."/>
            <person name="Machado C.A."/>
            <person name="Makalowski W."/>
            <person name="Marzo M."/>
            <person name="Matsuda M."/>
            <person name="Matzkin L."/>
            <person name="McAllister B."/>
            <person name="McBride C.S."/>
            <person name="McKernan B."/>
            <person name="McKernan K."/>
            <person name="Mendez-Lago M."/>
            <person name="Minx P."/>
            <person name="Mollenhauer M.U."/>
            <person name="Montooth K."/>
            <person name="Mount S.M."/>
            <person name="Mu X."/>
            <person name="Myers E."/>
            <person name="Negre B."/>
            <person name="Newfeld S."/>
            <person name="Nielsen R."/>
            <person name="Noor M.A."/>
            <person name="O'Grady P."/>
            <person name="Pachter L."/>
            <person name="Papaceit M."/>
            <person name="Parisi M.J."/>
            <person name="Parisi M."/>
            <person name="Parts L."/>
            <person name="Pedersen J.S."/>
            <person name="Pesole G."/>
            <person name="Phillippy A.M."/>
            <person name="Ponting C.P."/>
            <person name="Pop M."/>
            <person name="Porcelli D."/>
            <person name="Powell J.R."/>
            <person name="Prohaska S."/>
            <person name="Pruitt K."/>
            <person name="Puig M."/>
            <person name="Quesneville H."/>
            <person name="Ram K.R."/>
            <person name="Rand D."/>
            <person name="Rasmussen M.D."/>
            <person name="Reed L.K."/>
            <person name="Reenan R."/>
            <person name="Reily A."/>
            <person name="Remington K.A."/>
            <person name="Rieger T.T."/>
            <person name="Ritchie M.G."/>
            <person name="Robin C."/>
            <person name="Rogers Y.H."/>
            <person name="Rohde C."/>
            <person name="Rozas J."/>
            <person name="Rubenfield M.J."/>
            <person name="Ruiz A."/>
            <person name="Russo S."/>
            <person name="Salzberg S.L."/>
            <person name="Sanchez-Gracia A."/>
            <person name="Saranga D.J."/>
            <person name="Sato H."/>
            <person name="Schaeffer S.W."/>
            <person name="Schatz M.C."/>
            <person name="Schlenke T."/>
            <person name="Schwartz R."/>
            <person name="Segarra C."/>
            <person name="Singh R.S."/>
            <person name="Sirot L."/>
            <person name="Sirota M."/>
            <person name="Sisneros N.B."/>
            <person name="Smith C.D."/>
            <person name="Smith T.F."/>
            <person name="Spieth J."/>
            <person name="Stage D.E."/>
            <person name="Stark A."/>
            <person name="Stephan W."/>
            <person name="Strausberg R.L."/>
            <person name="Strempel S."/>
            <person name="Sturgill D."/>
            <person name="Sutton G."/>
            <person name="Sutton G.G."/>
            <person name="Tao W."/>
            <person name="Teichmann S."/>
            <person name="Tobari Y.N."/>
            <person name="Tomimura Y."/>
            <person name="Tsolas J.M."/>
            <person name="Valente V.L."/>
            <person name="Venter E."/>
            <person name="Venter J.C."/>
            <person name="Vicario S."/>
            <person name="Vieira F.G."/>
            <person name="Vilella A.J."/>
            <person name="Villasante A."/>
            <person name="Walenz B."/>
            <person name="Wang J."/>
            <person name="Wasserman M."/>
            <person name="Watts T."/>
            <person name="Wilson D."/>
            <person name="Wilson R.K."/>
            <person name="Wing R.A."/>
            <person name="Wolfner M.F."/>
            <person name="Wong A."/>
            <person name="Wong G.K."/>
            <person name="Wu C.I."/>
            <person name="Wu G."/>
            <person name="Yamamoto D."/>
            <person name="Yang H.P."/>
            <person name="Yang S.P."/>
            <person name="Yorke J.A."/>
            <person name="Yoshida K."/>
            <person name="Zdobnov E."/>
            <person name="Zhang P."/>
            <person name="Zhang Y."/>
            <person name="Zimin A.V."/>
            <person name="Baldwin J."/>
            <person name="Abdouelleil A."/>
            <person name="Abdulkadir J."/>
            <person name="Abebe A."/>
            <person name="Abera B."/>
            <person name="Abreu J."/>
            <person name="Acer S.C."/>
            <person name="Aftuck L."/>
            <person name="Alexander A."/>
            <person name="An P."/>
            <person name="Anderson E."/>
            <person name="Anderson S."/>
            <person name="Arachi H."/>
            <person name="Azer M."/>
            <person name="Bachantsang P."/>
            <person name="Barry A."/>
            <person name="Bayul T."/>
            <person name="Berlin A."/>
            <person name="Bessette D."/>
            <person name="Bloom T."/>
            <person name="Blye J."/>
            <person name="Boguslavskiy L."/>
            <person name="Bonnet C."/>
            <person name="Boukhgalter B."/>
            <person name="Bourzgui I."/>
            <person name="Brown A."/>
            <person name="Cahill P."/>
            <person name="Channer S."/>
            <person name="Cheshatsang Y."/>
            <person name="Chuda L."/>
            <person name="Citroen M."/>
            <person name="Collymore A."/>
            <person name="Cooke P."/>
            <person name="Costello M."/>
            <person name="D'Aco K."/>
            <person name="Daza R."/>
            <person name="De Haan G."/>
            <person name="DeGray S."/>
            <person name="DeMaso C."/>
            <person name="Dhargay N."/>
            <person name="Dooley K."/>
            <person name="Dooley E."/>
            <person name="Doricent M."/>
            <person name="Dorje P."/>
            <person name="Dorjee K."/>
            <person name="Dupes A."/>
            <person name="Elong R."/>
            <person name="Falk J."/>
            <person name="Farina A."/>
            <person name="Faro S."/>
            <person name="Ferguson D."/>
            <person name="Fisher S."/>
            <person name="Foley C.D."/>
            <person name="Franke A."/>
            <person name="Friedrich D."/>
            <person name="Gadbois L."/>
            <person name="Gearin G."/>
            <person name="Gearin C.R."/>
            <person name="Giannoukos G."/>
            <person name="Goode T."/>
            <person name="Graham J."/>
            <person name="Grandbois E."/>
            <person name="Grewal S."/>
            <person name="Gyaltsen K."/>
            <person name="Hafez N."/>
            <person name="Hagos B."/>
            <person name="Hall J."/>
            <person name="Henson C."/>
            <person name="Hollinger A."/>
            <person name="Honan T."/>
            <person name="Huard M.D."/>
            <person name="Hughes L."/>
            <person name="Hurhula B."/>
            <person name="Husby M.E."/>
            <person name="Kamat A."/>
            <person name="Kanga B."/>
            <person name="Kashin S."/>
            <person name="Khazanovich D."/>
            <person name="Kisner P."/>
            <person name="Lance K."/>
            <person name="Lara M."/>
            <person name="Lee W."/>
            <person name="Lennon N."/>
            <person name="Letendre F."/>
            <person name="LeVine R."/>
            <person name="Lipovsky A."/>
            <person name="Liu X."/>
            <person name="Liu J."/>
            <person name="Liu S."/>
            <person name="Lokyitsang T."/>
            <person name="Lokyitsang Y."/>
            <person name="Lubonja R."/>
            <person name="Lui A."/>
            <person name="MacDonald P."/>
            <person name="Magnisalis V."/>
            <person name="Maru K."/>
            <person name="Matthews C."/>
            <person name="McCusker W."/>
            <person name="McDonough S."/>
            <person name="Mehta T."/>
            <person name="Meldrim J."/>
            <person name="Meneus L."/>
            <person name="Mihai O."/>
            <person name="Mihalev A."/>
            <person name="Mihova T."/>
            <person name="Mittelman R."/>
            <person name="Mlenga V."/>
            <person name="Montmayeur A."/>
            <person name="Mulrain L."/>
            <person name="Navidi A."/>
            <person name="Naylor J."/>
            <person name="Negash T."/>
            <person name="Nguyen T."/>
            <person name="Nguyen N."/>
            <person name="Nicol R."/>
            <person name="Norbu C."/>
            <person name="Norbu N."/>
            <person name="Novod N."/>
            <person name="O'Neill B."/>
            <person name="Osman S."/>
            <person name="Markiewicz E."/>
            <person name="Oyono O.L."/>
            <person name="Patti C."/>
            <person name="Phunkhang P."/>
            <person name="Pierre F."/>
            <person name="Priest M."/>
            <person name="Raghuraman S."/>
            <person name="Rege F."/>
            <person name="Reyes R."/>
            <person name="Rise C."/>
            <person name="Rogov P."/>
            <person name="Ross K."/>
            <person name="Ryan E."/>
            <person name="Settipalli S."/>
            <person name="Shea T."/>
            <person name="Sherpa N."/>
            <person name="Shi L."/>
            <person name="Shih D."/>
            <person name="Sparrow T."/>
            <person name="Spaulding J."/>
            <person name="Stalker J."/>
            <person name="Stange-Thomann N."/>
            <person name="Stavropoulos S."/>
            <person name="Stone C."/>
            <person name="Strader C."/>
            <person name="Tesfaye S."/>
            <person name="Thomson T."/>
            <person name="Thoulutsang Y."/>
            <person name="Thoulutsang D."/>
            <person name="Topham K."/>
            <person name="Topping I."/>
            <person name="Tsamla T."/>
            <person name="Vassiliev H."/>
            <person name="Vo A."/>
            <person name="Wangchuk T."/>
            <person name="Wangdi T."/>
            <person name="Weiand M."/>
            <person name="Wilkinson J."/>
            <person name="Wilson A."/>
            <person name="Yadav S."/>
            <person name="Young G."/>
            <person name="Yu Q."/>
            <person name="Zembek L."/>
            <person name="Zhong D."/>
            <person name="Zimmer A."/>
            <person name="Zwirko Z."/>
            <person name="Jaffe D.B."/>
            <person name="Alvarez P."/>
            <person name="Brockman W."/>
            <person name="Butler J."/>
            <person name="Chin C."/>
            <person name="Gnerre S."/>
            <person name="Grabherr M."/>
            <person name="Kleber M."/>
            <person name="Mauceli E."/>
            <person name="MacCallum I."/>
        </authorList>
    </citation>
    <scope>NUCLEOTIDE SEQUENCE [LARGE SCALE GENOMIC DNA]</scope>
    <source>
        <strain evidence="2">Tucson 14024-0371.13</strain>
    </source>
</reference>
<keyword evidence="2" id="KW-1185">Reference proteome</keyword>
<dbReference type="KEGG" id="dan:6497332"/>
<protein>
    <submittedName>
        <fullName evidence="1">Uncharacterized protein</fullName>
    </submittedName>
</protein>
<gene>
    <name evidence="1" type="primary">Dana\GF14509</name>
    <name evidence="1" type="synonym">dana_GLEANR_15270</name>
    <name evidence="1" type="ORF">GF14509</name>
</gene>
<accession>B3MKH0</accession>
<dbReference type="OMA" id="PCQRDRF"/>
<proteinExistence type="predicted"/>
<evidence type="ECO:0000313" key="1">
    <source>
        <dbReference type="EMBL" id="EDV31523.1"/>
    </source>
</evidence>
<evidence type="ECO:0000313" key="2">
    <source>
        <dbReference type="Proteomes" id="UP000007801"/>
    </source>
</evidence>
<dbReference type="GeneID" id="6497332"/>
<organism evidence="1 2">
    <name type="scientific">Drosophila ananassae</name>
    <name type="common">Fruit fly</name>
    <dbReference type="NCBI Taxonomy" id="7217"/>
    <lineage>
        <taxon>Eukaryota</taxon>
        <taxon>Metazoa</taxon>
        <taxon>Ecdysozoa</taxon>
        <taxon>Arthropoda</taxon>
        <taxon>Hexapoda</taxon>
        <taxon>Insecta</taxon>
        <taxon>Pterygota</taxon>
        <taxon>Neoptera</taxon>
        <taxon>Endopterygota</taxon>
        <taxon>Diptera</taxon>
        <taxon>Brachycera</taxon>
        <taxon>Muscomorpha</taxon>
        <taxon>Ephydroidea</taxon>
        <taxon>Drosophilidae</taxon>
        <taxon>Drosophila</taxon>
        <taxon>Sophophora</taxon>
    </lineage>
</organism>
<dbReference type="EMBL" id="CH902620">
    <property type="protein sequence ID" value="EDV31523.1"/>
    <property type="molecule type" value="Genomic_DNA"/>
</dbReference>
<dbReference type="HOGENOM" id="CLU_103087_0_0_1"/>